<dbReference type="Gene3D" id="3.40.640.10">
    <property type="entry name" value="Type I PLP-dependent aspartate aminotransferase-like (Major domain)"/>
    <property type="match status" value="1"/>
</dbReference>
<gene>
    <name evidence="2" type="ORF">A3A13_00950</name>
</gene>
<dbReference type="AlphaFoldDB" id="A0A1F8GJN1"/>
<dbReference type="PIRSF" id="PIRSF000390">
    <property type="entry name" value="PLP_StrS"/>
    <property type="match status" value="1"/>
</dbReference>
<sequence length="393" mass="45060">MAIIKLIKSTFYKEKETKAQLMSFISSSKQLSFGQECLKFEENFARHQGRKFSVFFNSGSFANLALTQALLNLGWLKRGDRAGFSALTWSTNVMPLIQLGLEPVPIDVELDTLNVSSKKLGNILENTGLKTFFITNLLGLCDDIDKIKKICEKKKIILLEDNCESLGTVYNGKKLGNYGLASTFSFFVGHHMSTIEGGAVCTDNKQLATMLKMVRAHGWDRNLDKTEQEKFRKTHNINNFYARYTFYDLSYNLRPTEINAFIGNSQLKHIDQANNKRNENFLKIADIIYKNKKRYYPIRFDHIDFLSSFAIPIVCRSTKIRDDLLKRCENKIEVRPIVAGNITKQPFFKKYLPNHDKSFKNPNADLVHKQGFYIGNNPEMTDKEISIITKILA</sequence>
<dbReference type="GO" id="GO:0000271">
    <property type="term" value="P:polysaccharide biosynthetic process"/>
    <property type="evidence" value="ECO:0007669"/>
    <property type="project" value="TreeGrafter"/>
</dbReference>
<dbReference type="GO" id="GO:0008483">
    <property type="term" value="F:transaminase activity"/>
    <property type="evidence" value="ECO:0007669"/>
    <property type="project" value="UniProtKB-KW"/>
</dbReference>
<dbReference type="PANTHER" id="PTHR30244:SF34">
    <property type="entry name" value="DTDP-4-AMINO-4,6-DIDEOXYGALACTOSE TRANSAMINASE"/>
    <property type="match status" value="1"/>
</dbReference>
<comment type="caution">
    <text evidence="2">The sequence shown here is derived from an EMBL/GenBank/DDBJ whole genome shotgun (WGS) entry which is preliminary data.</text>
</comment>
<dbReference type="InterPro" id="IPR015421">
    <property type="entry name" value="PyrdxlP-dep_Trfase_major"/>
</dbReference>
<reference evidence="2 3" key="1">
    <citation type="journal article" date="2016" name="Nat. Commun.">
        <title>Thousands of microbial genomes shed light on interconnected biogeochemical processes in an aquifer system.</title>
        <authorList>
            <person name="Anantharaman K."/>
            <person name="Brown C.T."/>
            <person name="Hug L.A."/>
            <person name="Sharon I."/>
            <person name="Castelle C.J."/>
            <person name="Probst A.J."/>
            <person name="Thomas B.C."/>
            <person name="Singh A."/>
            <person name="Wilkins M.J."/>
            <person name="Karaoz U."/>
            <person name="Brodie E.L."/>
            <person name="Williams K.H."/>
            <person name="Hubbard S.S."/>
            <person name="Banfield J.F."/>
        </authorList>
    </citation>
    <scope>NUCLEOTIDE SEQUENCE [LARGE SCALE GENOMIC DNA]</scope>
</reference>
<proteinExistence type="inferred from homology"/>
<dbReference type="InterPro" id="IPR015422">
    <property type="entry name" value="PyrdxlP-dep_Trfase_small"/>
</dbReference>
<dbReference type="Proteomes" id="UP000178911">
    <property type="component" value="Unassembled WGS sequence"/>
</dbReference>
<keyword evidence="2" id="KW-0808">Transferase</keyword>
<keyword evidence="2" id="KW-0032">Aminotransferase</keyword>
<comment type="similarity">
    <text evidence="1">Belongs to the DegT/DnrJ/EryC1 family.</text>
</comment>
<dbReference type="GO" id="GO:0030170">
    <property type="term" value="F:pyridoxal phosphate binding"/>
    <property type="evidence" value="ECO:0007669"/>
    <property type="project" value="TreeGrafter"/>
</dbReference>
<keyword evidence="1" id="KW-0663">Pyridoxal phosphate</keyword>
<accession>A0A1F8GJN1</accession>
<organism evidence="2 3">
    <name type="scientific">Candidatus Yanofskybacteria bacterium RIFCSPLOWO2_01_FULL_43_22</name>
    <dbReference type="NCBI Taxonomy" id="1802695"/>
    <lineage>
        <taxon>Bacteria</taxon>
        <taxon>Candidatus Yanofskyibacteriota</taxon>
    </lineage>
</organism>
<evidence type="ECO:0000256" key="1">
    <source>
        <dbReference type="RuleBase" id="RU004508"/>
    </source>
</evidence>
<dbReference type="EMBL" id="MGKJ01000010">
    <property type="protein sequence ID" value="OGN24629.1"/>
    <property type="molecule type" value="Genomic_DNA"/>
</dbReference>
<dbReference type="Pfam" id="PF01041">
    <property type="entry name" value="DegT_DnrJ_EryC1"/>
    <property type="match status" value="1"/>
</dbReference>
<protein>
    <submittedName>
        <fullName evidence="2">DegT/DnrJ/EryC1/StrS aminotransferase</fullName>
    </submittedName>
</protein>
<dbReference type="STRING" id="1802695.A3A13_00950"/>
<evidence type="ECO:0000313" key="2">
    <source>
        <dbReference type="EMBL" id="OGN24629.1"/>
    </source>
</evidence>
<dbReference type="SUPFAM" id="SSF53383">
    <property type="entry name" value="PLP-dependent transferases"/>
    <property type="match status" value="1"/>
</dbReference>
<dbReference type="Gene3D" id="3.90.1150.10">
    <property type="entry name" value="Aspartate Aminotransferase, domain 1"/>
    <property type="match status" value="1"/>
</dbReference>
<dbReference type="InterPro" id="IPR000653">
    <property type="entry name" value="DegT/StrS_aminotransferase"/>
</dbReference>
<name>A0A1F8GJN1_9BACT</name>
<dbReference type="PANTHER" id="PTHR30244">
    <property type="entry name" value="TRANSAMINASE"/>
    <property type="match status" value="1"/>
</dbReference>
<evidence type="ECO:0000313" key="3">
    <source>
        <dbReference type="Proteomes" id="UP000178911"/>
    </source>
</evidence>
<dbReference type="InterPro" id="IPR015424">
    <property type="entry name" value="PyrdxlP-dep_Trfase"/>
</dbReference>